<dbReference type="AlphaFoldDB" id="A0A561EC69"/>
<keyword evidence="2" id="KW-1277">Toxin-antitoxin system</keyword>
<evidence type="ECO:0000256" key="1">
    <source>
        <dbReference type="ARBA" id="ARBA00022491"/>
    </source>
</evidence>
<dbReference type="InterPro" id="IPR014795">
    <property type="entry name" value="TacA_1-like"/>
</dbReference>
<keyword evidence="3" id="KW-0805">Transcription regulation</keyword>
<dbReference type="PANTHER" id="PTHR35401">
    <property type="entry name" value="COPG FAMILY HELIX-TURN-HELIX PROTEIN-RELATED-RELATED"/>
    <property type="match status" value="1"/>
</dbReference>
<name>A0A561EC69_9MICO</name>
<dbReference type="PANTHER" id="PTHR35401:SF1">
    <property type="entry name" value="CYTOPLASMIC PROTEIN"/>
    <property type="match status" value="1"/>
</dbReference>
<reference evidence="7 8" key="1">
    <citation type="submission" date="2019-06" db="EMBL/GenBank/DDBJ databases">
        <title>Sequencing the genomes of 1000 actinobacteria strains.</title>
        <authorList>
            <person name="Klenk H.-P."/>
        </authorList>
    </citation>
    <scope>NUCLEOTIDE SEQUENCE [LARGE SCALE GENOMIC DNA]</scope>
    <source>
        <strain evidence="7 8">DSM 19560</strain>
    </source>
</reference>
<organism evidence="7 8">
    <name type="scientific">Rudaeicoccus suwonensis</name>
    <dbReference type="NCBI Taxonomy" id="657409"/>
    <lineage>
        <taxon>Bacteria</taxon>
        <taxon>Bacillati</taxon>
        <taxon>Actinomycetota</taxon>
        <taxon>Actinomycetes</taxon>
        <taxon>Micrococcales</taxon>
        <taxon>Dermacoccaceae</taxon>
        <taxon>Rudaeicoccus</taxon>
    </lineage>
</organism>
<keyword evidence="4" id="KW-0238">DNA-binding</keyword>
<dbReference type="InterPro" id="IPR010985">
    <property type="entry name" value="Ribbon_hlx_hlx"/>
</dbReference>
<evidence type="ECO:0000313" key="7">
    <source>
        <dbReference type="EMBL" id="TWE13199.1"/>
    </source>
</evidence>
<keyword evidence="8" id="KW-1185">Reference proteome</keyword>
<evidence type="ECO:0000256" key="6">
    <source>
        <dbReference type="ARBA" id="ARBA00049988"/>
    </source>
</evidence>
<comment type="similarity">
    <text evidence="6">Belongs to the TacA antitoxin family.</text>
</comment>
<gene>
    <name evidence="7" type="ORF">BKA23_2028</name>
</gene>
<evidence type="ECO:0000256" key="3">
    <source>
        <dbReference type="ARBA" id="ARBA00023015"/>
    </source>
</evidence>
<dbReference type="GO" id="GO:0006355">
    <property type="term" value="P:regulation of DNA-templated transcription"/>
    <property type="evidence" value="ECO:0007669"/>
    <property type="project" value="InterPro"/>
</dbReference>
<evidence type="ECO:0000313" key="8">
    <source>
        <dbReference type="Proteomes" id="UP000318297"/>
    </source>
</evidence>
<keyword evidence="5" id="KW-0804">Transcription</keyword>
<dbReference type="EMBL" id="VIVQ01000001">
    <property type="protein sequence ID" value="TWE13199.1"/>
    <property type="molecule type" value="Genomic_DNA"/>
</dbReference>
<dbReference type="Proteomes" id="UP000318297">
    <property type="component" value="Unassembled WGS sequence"/>
</dbReference>
<evidence type="ECO:0000256" key="4">
    <source>
        <dbReference type="ARBA" id="ARBA00023125"/>
    </source>
</evidence>
<dbReference type="GO" id="GO:0003677">
    <property type="term" value="F:DNA binding"/>
    <property type="evidence" value="ECO:0007669"/>
    <property type="project" value="UniProtKB-KW"/>
</dbReference>
<accession>A0A561EC69</accession>
<sequence>MGGACPSIPVRTTGVHFTMSATPDAGRKHARLAMRLTPDQDALIRDAAAATGQSLTEFVMTAAVGRAEDTLADRRVFRLSDVAWADFATILDRPAKPIPELAALLSESASWEK</sequence>
<evidence type="ECO:0000256" key="2">
    <source>
        <dbReference type="ARBA" id="ARBA00022649"/>
    </source>
</evidence>
<dbReference type="Pfam" id="PF08681">
    <property type="entry name" value="TacA1"/>
    <property type="match status" value="1"/>
</dbReference>
<evidence type="ECO:0000256" key="5">
    <source>
        <dbReference type="ARBA" id="ARBA00023163"/>
    </source>
</evidence>
<dbReference type="Gene3D" id="1.20.5.780">
    <property type="entry name" value="Single helix bin"/>
    <property type="match status" value="1"/>
</dbReference>
<comment type="caution">
    <text evidence="7">The sequence shown here is derived from an EMBL/GenBank/DDBJ whole genome shotgun (WGS) entry which is preliminary data.</text>
</comment>
<proteinExistence type="inferred from homology"/>
<keyword evidence="1" id="KW-0678">Repressor</keyword>
<protein>
    <submittedName>
        <fullName evidence="7">Uncharacterized protein (DUF1778 family)</fullName>
    </submittedName>
</protein>
<dbReference type="SUPFAM" id="SSF47598">
    <property type="entry name" value="Ribbon-helix-helix"/>
    <property type="match status" value="1"/>
</dbReference>